<evidence type="ECO:0000256" key="2">
    <source>
        <dbReference type="ARBA" id="ARBA00011742"/>
    </source>
</evidence>
<dbReference type="InterPro" id="IPR050318">
    <property type="entry name" value="DENR/SUI1_TIF"/>
</dbReference>
<evidence type="ECO:0000313" key="8">
    <source>
        <dbReference type="Proteomes" id="UP000005240"/>
    </source>
</evidence>
<dbReference type="STRING" id="630390.A0A0C4ET43"/>
<dbReference type="GO" id="GO:0001731">
    <property type="term" value="P:formation of translation preinitiation complex"/>
    <property type="evidence" value="ECO:0007669"/>
    <property type="project" value="TreeGrafter"/>
</dbReference>
<dbReference type="GO" id="GO:0003743">
    <property type="term" value="F:translation initiation factor activity"/>
    <property type="evidence" value="ECO:0007669"/>
    <property type="project" value="InterPro"/>
</dbReference>
<comment type="subunit">
    <text evidence="2">Interacts with the 40S ribosomal subunit.</text>
</comment>
<accession>A0A0C4ET43</accession>
<dbReference type="GO" id="GO:0003729">
    <property type="term" value="F:mRNA binding"/>
    <property type="evidence" value="ECO:0007669"/>
    <property type="project" value="TreeGrafter"/>
</dbReference>
<feature type="domain" description="SUI1" evidence="5">
    <location>
        <begin position="174"/>
        <end position="225"/>
    </location>
</feature>
<dbReference type="EnsemblFungi" id="PTTG_03972-t43_1">
    <property type="protein sequence ID" value="PTTG_03972-t43_1-p1"/>
    <property type="gene ID" value="PTTG_03972"/>
</dbReference>
<reference evidence="7" key="4">
    <citation type="submission" date="2025-05" db="UniProtKB">
        <authorList>
            <consortium name="EnsemblFungi"/>
        </authorList>
    </citation>
    <scope>IDENTIFICATION</scope>
    <source>
        <strain evidence="7">isolate 1-1 / race 1 (BBBD)</strain>
    </source>
</reference>
<gene>
    <name evidence="6" type="ORF">PTTG_03972</name>
</gene>
<dbReference type="PROSITE" id="PS50296">
    <property type="entry name" value="SUI1"/>
    <property type="match status" value="1"/>
</dbReference>
<feature type="region of interest" description="Disordered" evidence="4">
    <location>
        <begin position="152"/>
        <end position="176"/>
    </location>
</feature>
<feature type="compositionally biased region" description="Pro residues" evidence="4">
    <location>
        <begin position="41"/>
        <end position="54"/>
    </location>
</feature>
<dbReference type="PANTHER" id="PTHR12789">
    <property type="entry name" value="DENSITY-REGULATED PROTEIN HOMOLOG"/>
    <property type="match status" value="1"/>
</dbReference>
<dbReference type="Proteomes" id="UP000005240">
    <property type="component" value="Unassembled WGS sequence"/>
</dbReference>
<dbReference type="InterPro" id="IPR001950">
    <property type="entry name" value="SUI1"/>
</dbReference>
<evidence type="ECO:0000259" key="5">
    <source>
        <dbReference type="PROSITE" id="PS50296"/>
    </source>
</evidence>
<dbReference type="InterPro" id="IPR036877">
    <property type="entry name" value="SUI1_dom_sf"/>
</dbReference>
<dbReference type="GO" id="GO:0002188">
    <property type="term" value="P:translation reinitiation"/>
    <property type="evidence" value="ECO:0007669"/>
    <property type="project" value="TreeGrafter"/>
</dbReference>
<reference evidence="6" key="2">
    <citation type="submission" date="2016-05" db="EMBL/GenBank/DDBJ databases">
        <title>Comparative analysis highlights variable genome content of wheat rusts and divergence of the mating loci.</title>
        <authorList>
            <person name="Cuomo C.A."/>
            <person name="Bakkeren G."/>
            <person name="Szabo L."/>
            <person name="Khalil H."/>
            <person name="Joly D."/>
            <person name="Goldberg J."/>
            <person name="Young S."/>
            <person name="Zeng Q."/>
            <person name="Fellers J."/>
        </authorList>
    </citation>
    <scope>NUCLEOTIDE SEQUENCE [LARGE SCALE GENOMIC DNA]</scope>
    <source>
        <strain evidence="6">1-1 BBBD Race 1</strain>
    </source>
</reference>
<keyword evidence="8" id="KW-1185">Reference proteome</keyword>
<dbReference type="CDD" id="cd11607">
    <property type="entry name" value="DENR_C"/>
    <property type="match status" value="1"/>
</dbReference>
<evidence type="ECO:0000313" key="7">
    <source>
        <dbReference type="EnsemblFungi" id="PTTG_03972-t43_1-p1"/>
    </source>
</evidence>
<dbReference type="PANTHER" id="PTHR12789:SF0">
    <property type="entry name" value="DENSITY-REGULATED PROTEIN"/>
    <property type="match status" value="1"/>
</dbReference>
<name>A0A0C4ET43_PUCT1</name>
<comment type="similarity">
    <text evidence="1">Belongs to the DENR family.</text>
</comment>
<dbReference type="EMBL" id="ADAS02000005">
    <property type="protein sequence ID" value="OAV98929.1"/>
    <property type="molecule type" value="Genomic_DNA"/>
</dbReference>
<organism evidence="6">
    <name type="scientific">Puccinia triticina (isolate 1-1 / race 1 (BBBD))</name>
    <name type="common">Brown leaf rust fungus</name>
    <dbReference type="NCBI Taxonomy" id="630390"/>
    <lineage>
        <taxon>Eukaryota</taxon>
        <taxon>Fungi</taxon>
        <taxon>Dikarya</taxon>
        <taxon>Basidiomycota</taxon>
        <taxon>Pucciniomycotina</taxon>
        <taxon>Pucciniomycetes</taxon>
        <taxon>Pucciniales</taxon>
        <taxon>Pucciniaceae</taxon>
        <taxon>Puccinia</taxon>
    </lineage>
</organism>
<evidence type="ECO:0000256" key="3">
    <source>
        <dbReference type="ARBA" id="ARBA00020058"/>
    </source>
</evidence>
<feature type="region of interest" description="Disordered" evidence="4">
    <location>
        <begin position="36"/>
        <end position="55"/>
    </location>
</feature>
<dbReference type="InterPro" id="IPR046447">
    <property type="entry name" value="DENR_C"/>
</dbReference>
<evidence type="ECO:0000256" key="4">
    <source>
        <dbReference type="SAM" id="MobiDB-lite"/>
    </source>
</evidence>
<sequence length="236" mass="25949">MSEALTISPCLWADGCLQNVDYGCTVLLVVPQTKTSLRTPGLPPRSASPPPPTPSETIDIEMAIAENADSEPTTSSADAAAQQPIQAIKLLYCQSPSHTPPLLRNKDTHPSLQLTEHDEELDEKLHGGVENALESMSVEEVEKKKKKAETEALKKEAQEEPKASRMKKSKTNKVTVKTVERTQRKRITTIHGLDLFGIDLKKLAKLFASKFAIGSSVNKNNQVKLLLTAWTKRLLC</sequence>
<dbReference type="VEuPathDB" id="FungiDB:PTTG_03972"/>
<proteinExistence type="inferred from homology"/>
<feature type="compositionally biased region" description="Basic and acidic residues" evidence="4">
    <location>
        <begin position="152"/>
        <end position="163"/>
    </location>
</feature>
<evidence type="ECO:0000313" key="6">
    <source>
        <dbReference type="EMBL" id="OAV98929.1"/>
    </source>
</evidence>
<dbReference type="AlphaFoldDB" id="A0A0C4ET43"/>
<protein>
    <recommendedName>
        <fullName evidence="3">Translation machinery-associated protein 22</fullName>
    </recommendedName>
</protein>
<dbReference type="OrthoDB" id="277199at2759"/>
<dbReference type="Pfam" id="PF01253">
    <property type="entry name" value="SUI1"/>
    <property type="match status" value="1"/>
</dbReference>
<reference evidence="6" key="1">
    <citation type="submission" date="2009-11" db="EMBL/GenBank/DDBJ databases">
        <authorList>
            <consortium name="The Broad Institute Genome Sequencing Platform"/>
            <person name="Ward D."/>
            <person name="Feldgarden M."/>
            <person name="Earl A."/>
            <person name="Young S.K."/>
            <person name="Zeng Q."/>
            <person name="Koehrsen M."/>
            <person name="Alvarado L."/>
            <person name="Berlin A."/>
            <person name="Bochicchio J."/>
            <person name="Borenstein D."/>
            <person name="Chapman S.B."/>
            <person name="Chen Z."/>
            <person name="Engels R."/>
            <person name="Freedman E."/>
            <person name="Gellesch M."/>
            <person name="Goldberg J."/>
            <person name="Griggs A."/>
            <person name="Gujja S."/>
            <person name="Heilman E."/>
            <person name="Heiman D."/>
            <person name="Hepburn T."/>
            <person name="Howarth C."/>
            <person name="Jen D."/>
            <person name="Larson L."/>
            <person name="Lewis B."/>
            <person name="Mehta T."/>
            <person name="Park D."/>
            <person name="Pearson M."/>
            <person name="Roberts A."/>
            <person name="Saif S."/>
            <person name="Shea T."/>
            <person name="Shenoy N."/>
            <person name="Sisk P."/>
            <person name="Stolte C."/>
            <person name="Sykes S."/>
            <person name="Thomson T."/>
            <person name="Walk T."/>
            <person name="White J."/>
            <person name="Yandava C."/>
            <person name="Izard J."/>
            <person name="Baranova O.V."/>
            <person name="Blanton J.M."/>
            <person name="Tanner A.C."/>
            <person name="Dewhirst F.E."/>
            <person name="Haas B."/>
            <person name="Nusbaum C."/>
            <person name="Birren B."/>
        </authorList>
    </citation>
    <scope>NUCLEOTIDE SEQUENCE [LARGE SCALE GENOMIC DNA]</scope>
    <source>
        <strain evidence="6">1-1 BBBD Race 1</strain>
    </source>
</reference>
<dbReference type="SUPFAM" id="SSF55159">
    <property type="entry name" value="eIF1-like"/>
    <property type="match status" value="1"/>
</dbReference>
<dbReference type="Gene3D" id="3.30.780.10">
    <property type="entry name" value="SUI1-like domain"/>
    <property type="match status" value="1"/>
</dbReference>
<evidence type="ECO:0000256" key="1">
    <source>
        <dbReference type="ARBA" id="ARBA00007514"/>
    </source>
</evidence>
<reference evidence="7 8" key="3">
    <citation type="journal article" date="2017" name="G3 (Bethesda)">
        <title>Comparative analysis highlights variable genome content of wheat rusts and divergence of the mating loci.</title>
        <authorList>
            <person name="Cuomo C.A."/>
            <person name="Bakkeren G."/>
            <person name="Khalil H.B."/>
            <person name="Panwar V."/>
            <person name="Joly D."/>
            <person name="Linning R."/>
            <person name="Sakthikumar S."/>
            <person name="Song X."/>
            <person name="Adiconis X."/>
            <person name="Fan L."/>
            <person name="Goldberg J.M."/>
            <person name="Levin J.Z."/>
            <person name="Young S."/>
            <person name="Zeng Q."/>
            <person name="Anikster Y."/>
            <person name="Bruce M."/>
            <person name="Wang M."/>
            <person name="Yin C."/>
            <person name="McCallum B."/>
            <person name="Szabo L.J."/>
            <person name="Hulbert S."/>
            <person name="Chen X."/>
            <person name="Fellers J.P."/>
        </authorList>
    </citation>
    <scope>NUCLEOTIDE SEQUENCE</scope>
    <source>
        <strain evidence="8">Isolate 1-1 / race 1 (BBBD)</strain>
        <strain evidence="7">isolate 1-1 / race 1 (BBBD)</strain>
    </source>
</reference>